<protein>
    <submittedName>
        <fullName evidence="5">Hint domain-containing protein</fullName>
    </submittedName>
</protein>
<reference evidence="5" key="1">
    <citation type="submission" date="2024-02" db="EMBL/GenBank/DDBJ databases">
        <title>Genome sequences of strain Gemmobacter sp. JM10B15.</title>
        <authorList>
            <person name="Zhang M."/>
        </authorList>
    </citation>
    <scope>NUCLEOTIDE SEQUENCE</scope>
    <source>
        <strain evidence="5">JM10B15</strain>
    </source>
</reference>
<evidence type="ECO:0000256" key="3">
    <source>
        <dbReference type="SAM" id="MobiDB-lite"/>
    </source>
</evidence>
<dbReference type="PROSITE" id="PS00330">
    <property type="entry name" value="HEMOLYSIN_CALCIUM"/>
    <property type="match status" value="7"/>
</dbReference>
<dbReference type="RefSeq" id="WP_335421919.1">
    <property type="nucleotide sequence ID" value="NZ_JBALHR010000004.1"/>
</dbReference>
<dbReference type="Gene3D" id="2.150.10.10">
    <property type="entry name" value="Serralysin-like metalloprotease, C-terminal"/>
    <property type="match status" value="6"/>
</dbReference>
<evidence type="ECO:0000259" key="4">
    <source>
        <dbReference type="Pfam" id="PF13403"/>
    </source>
</evidence>
<dbReference type="EMBL" id="JBALHR010000004">
    <property type="protein sequence ID" value="MEH7828193.1"/>
    <property type="molecule type" value="Genomic_DNA"/>
</dbReference>
<keyword evidence="2" id="KW-0964">Secreted</keyword>
<comment type="caution">
    <text evidence="5">The sequence shown here is derived from an EMBL/GenBank/DDBJ whole genome shotgun (WGS) entry which is preliminary data.</text>
</comment>
<dbReference type="InterPro" id="IPR050557">
    <property type="entry name" value="RTX_toxin/Mannuronan_C5-epim"/>
</dbReference>
<dbReference type="InterPro" id="IPR011049">
    <property type="entry name" value="Serralysin-like_metalloprot_C"/>
</dbReference>
<dbReference type="InterPro" id="IPR028992">
    <property type="entry name" value="Hedgehog/Intein_dom"/>
</dbReference>
<comment type="subcellular location">
    <subcellularLocation>
        <location evidence="1">Secreted</location>
    </subcellularLocation>
</comment>
<sequence>MANFYGGSGNDTLNGTGSADSLFGGAGNDRLLGNGGNDTLIGGVGSDYLSGGSGTDLADYSTSAAGVTVNLATGGGTGGDAAGDTLTGIEYVTGSGFADTLIGNTLNNLLTGGAGDDFLDGGSGTDSLYGGDGNDSLRGGSGADILSGGAGIDTADYSTSTSGINASLQSGAGSSGDASGDSYSGIENLAGGSGADTLTGDANNNYLWGGGGSDQLFGGLGDDTLAGGTGADTLYGGEDMDFLDYSASGTGVSIDLSTGSASGGDATGDRFAGMDGVIGSGFNDTLIGFDWQGTSGDIYTNVFYGAAGSDYIDARGSNDSVYGGDDNDTVLGGDGEDFVSGDAGNDQAYGGAGNDTVAGGSGDDLVDGGQGNDSLTGDDGRDTLYGGDGNDQLTGGDGNDQLFGGLGNDVLDAGNGNDSLYGGDGNDVLFGGAGNDFLQGGVGNDTIYAGLGDTIDGSENGDDIDVLDLTGLGPKKIIRDPLNPENGIVQFLDIWGNVTGTLTFSNIEQIIACFTPGTQIVTDRGEVAVERLVAGDRVQTRDNGLQTIRWVGRKRLGIGELLADPSLLPVRIRQGALGAGLPERDMLVSRQHRMLVTGARAELMFGTDEVLVRAAHLVGLPGIEIAAEVKEVTYLHILFDRHEIVLGDGAWSESFQPGDRSLKGMDDPSRDEVLKLFPELAGQGGARFTAARLTLKAHEARVLMRA</sequence>
<evidence type="ECO:0000256" key="2">
    <source>
        <dbReference type="ARBA" id="ARBA00022525"/>
    </source>
</evidence>
<dbReference type="PANTHER" id="PTHR38340">
    <property type="entry name" value="S-LAYER PROTEIN"/>
    <property type="match status" value="1"/>
</dbReference>
<dbReference type="SUPFAM" id="SSF51120">
    <property type="entry name" value="beta-Roll"/>
    <property type="match status" value="5"/>
</dbReference>
<evidence type="ECO:0000313" key="5">
    <source>
        <dbReference type="EMBL" id="MEH7828193.1"/>
    </source>
</evidence>
<accession>A0ABU8BU17</accession>
<proteinExistence type="predicted"/>
<dbReference type="PANTHER" id="PTHR38340:SF1">
    <property type="entry name" value="S-LAYER PROTEIN"/>
    <property type="match status" value="1"/>
</dbReference>
<gene>
    <name evidence="5" type="ORF">V6590_08525</name>
</gene>
<dbReference type="Gene3D" id="2.170.16.10">
    <property type="entry name" value="Hedgehog/Intein (Hint) domain"/>
    <property type="match status" value="1"/>
</dbReference>
<organism evidence="5 6">
    <name type="scientific">Gemmobacter denitrificans</name>
    <dbReference type="NCBI Taxonomy" id="3123040"/>
    <lineage>
        <taxon>Bacteria</taxon>
        <taxon>Pseudomonadati</taxon>
        <taxon>Pseudomonadota</taxon>
        <taxon>Alphaproteobacteria</taxon>
        <taxon>Rhodobacterales</taxon>
        <taxon>Paracoccaceae</taxon>
        <taxon>Gemmobacter</taxon>
    </lineage>
</organism>
<keyword evidence="6" id="KW-1185">Reference proteome</keyword>
<dbReference type="Proteomes" id="UP001431963">
    <property type="component" value="Unassembled WGS sequence"/>
</dbReference>
<feature type="region of interest" description="Disordered" evidence="3">
    <location>
        <begin position="323"/>
        <end position="400"/>
    </location>
</feature>
<dbReference type="Pfam" id="PF13403">
    <property type="entry name" value="Hint_2"/>
    <property type="match status" value="1"/>
</dbReference>
<dbReference type="SUPFAM" id="SSF51294">
    <property type="entry name" value="Hedgehog/intein (Hint) domain"/>
    <property type="match status" value="1"/>
</dbReference>
<dbReference type="Pfam" id="PF00353">
    <property type="entry name" value="HemolysinCabind"/>
    <property type="match status" value="8"/>
</dbReference>
<dbReference type="InterPro" id="IPR036844">
    <property type="entry name" value="Hint_dom_sf"/>
</dbReference>
<name>A0ABU8BU17_9RHOB</name>
<evidence type="ECO:0000313" key="6">
    <source>
        <dbReference type="Proteomes" id="UP001431963"/>
    </source>
</evidence>
<dbReference type="InterPro" id="IPR001343">
    <property type="entry name" value="Hemolysn_Ca-bd"/>
</dbReference>
<dbReference type="InterPro" id="IPR018511">
    <property type="entry name" value="Hemolysin-typ_Ca-bd_CS"/>
</dbReference>
<dbReference type="PRINTS" id="PR00313">
    <property type="entry name" value="CABNDNGRPT"/>
</dbReference>
<feature type="domain" description="Hedgehog/Intein (Hint)" evidence="4">
    <location>
        <begin position="513"/>
        <end position="659"/>
    </location>
</feature>
<evidence type="ECO:0000256" key="1">
    <source>
        <dbReference type="ARBA" id="ARBA00004613"/>
    </source>
</evidence>